<organism evidence="1">
    <name type="scientific">Arundo donax</name>
    <name type="common">Giant reed</name>
    <name type="synonym">Donax arundinaceus</name>
    <dbReference type="NCBI Taxonomy" id="35708"/>
    <lineage>
        <taxon>Eukaryota</taxon>
        <taxon>Viridiplantae</taxon>
        <taxon>Streptophyta</taxon>
        <taxon>Embryophyta</taxon>
        <taxon>Tracheophyta</taxon>
        <taxon>Spermatophyta</taxon>
        <taxon>Magnoliopsida</taxon>
        <taxon>Liliopsida</taxon>
        <taxon>Poales</taxon>
        <taxon>Poaceae</taxon>
        <taxon>PACMAD clade</taxon>
        <taxon>Arundinoideae</taxon>
        <taxon>Arundineae</taxon>
        <taxon>Arundo</taxon>
    </lineage>
</organism>
<proteinExistence type="predicted"/>
<protein>
    <submittedName>
        <fullName evidence="1">Uncharacterized protein</fullName>
    </submittedName>
</protein>
<reference evidence="1" key="2">
    <citation type="journal article" date="2015" name="Data Brief">
        <title>Shoot transcriptome of the giant reed, Arundo donax.</title>
        <authorList>
            <person name="Barrero R.A."/>
            <person name="Guerrero F.D."/>
            <person name="Moolhuijzen P."/>
            <person name="Goolsby J.A."/>
            <person name="Tidwell J."/>
            <person name="Bellgard S.E."/>
            <person name="Bellgard M.I."/>
        </authorList>
    </citation>
    <scope>NUCLEOTIDE SEQUENCE</scope>
    <source>
        <tissue evidence="1">Shoot tissue taken approximately 20 cm above the soil surface</tissue>
    </source>
</reference>
<evidence type="ECO:0000313" key="1">
    <source>
        <dbReference type="EMBL" id="JAD42059.1"/>
    </source>
</evidence>
<sequence length="29" mass="3193">MKNRLKIACTGYTRTVGHHAAQADFCLVS</sequence>
<dbReference type="EMBL" id="GBRH01255836">
    <property type="protein sequence ID" value="JAD42059.1"/>
    <property type="molecule type" value="Transcribed_RNA"/>
</dbReference>
<accession>A0A0A8ZRP2</accession>
<dbReference type="AlphaFoldDB" id="A0A0A8ZRP2"/>
<name>A0A0A8ZRP2_ARUDO</name>
<reference evidence="1" key="1">
    <citation type="submission" date="2014-09" db="EMBL/GenBank/DDBJ databases">
        <authorList>
            <person name="Magalhaes I.L.F."/>
            <person name="Oliveira U."/>
            <person name="Santos F.R."/>
            <person name="Vidigal T.H.D.A."/>
            <person name="Brescovit A.D."/>
            <person name="Santos A.J."/>
        </authorList>
    </citation>
    <scope>NUCLEOTIDE SEQUENCE</scope>
    <source>
        <tissue evidence="1">Shoot tissue taken approximately 20 cm above the soil surface</tissue>
    </source>
</reference>